<feature type="domain" description="HTH iclR-type" evidence="4">
    <location>
        <begin position="48"/>
        <end position="110"/>
    </location>
</feature>
<evidence type="ECO:0000259" key="5">
    <source>
        <dbReference type="PROSITE" id="PS51078"/>
    </source>
</evidence>
<name>A0A261SM86_9BORD</name>
<keyword evidence="1" id="KW-0805">Transcription regulation</keyword>
<keyword evidence="3" id="KW-0804">Transcription</keyword>
<dbReference type="OrthoDB" id="8689343at2"/>
<evidence type="ECO:0000313" key="7">
    <source>
        <dbReference type="Proteomes" id="UP000216020"/>
    </source>
</evidence>
<protein>
    <submittedName>
        <fullName evidence="6">IclR family transcriptional regulator</fullName>
    </submittedName>
</protein>
<proteinExistence type="predicted"/>
<dbReference type="GO" id="GO:0003700">
    <property type="term" value="F:DNA-binding transcription factor activity"/>
    <property type="evidence" value="ECO:0007669"/>
    <property type="project" value="TreeGrafter"/>
</dbReference>
<dbReference type="Pfam" id="PF01614">
    <property type="entry name" value="IclR_C"/>
    <property type="match status" value="1"/>
</dbReference>
<dbReference type="AlphaFoldDB" id="A0A261SM86"/>
<dbReference type="InterPro" id="IPR036390">
    <property type="entry name" value="WH_DNA-bd_sf"/>
</dbReference>
<dbReference type="EMBL" id="NEVM01000001">
    <property type="protein sequence ID" value="OZI38526.1"/>
    <property type="molecule type" value="Genomic_DNA"/>
</dbReference>
<dbReference type="InterPro" id="IPR005471">
    <property type="entry name" value="Tscrpt_reg_IclR_N"/>
</dbReference>
<evidence type="ECO:0000313" key="6">
    <source>
        <dbReference type="EMBL" id="OZI38526.1"/>
    </source>
</evidence>
<gene>
    <name evidence="6" type="ORF">CAL29_00650</name>
</gene>
<dbReference type="InterPro" id="IPR050707">
    <property type="entry name" value="HTH_MetabolicPath_Reg"/>
</dbReference>
<dbReference type="PROSITE" id="PS51078">
    <property type="entry name" value="ICLR_ED"/>
    <property type="match status" value="1"/>
</dbReference>
<dbReference type="PROSITE" id="PS51077">
    <property type="entry name" value="HTH_ICLR"/>
    <property type="match status" value="1"/>
</dbReference>
<sequence length="306" mass="32279">MKAPVRAQARRSKADAANADAAADTGAVDAAGDKAGAKAADRAGKNTVQSLAKGFRVLEAFTAREPELTMADVARRCGMDNATAFRFLNTLVDIGYVQRVPDSRLFRLSFKVLDLGFNAIARSDLRARARPILRQLVGEVNEAASVGVLEGADVIYAERIQAGLTRLGVDIRIGSRVPAYSTAVGHAILAWLPRETQLQVLEARPRERLTDTTVTELPAILERLAAVREYGYALSNQETVSGLFVIAAPVLDPDGVPLAALSVAAPALNTSLSAFEASTAAPLVAAAAELSKALQTTGGFTSPRIT</sequence>
<dbReference type="SUPFAM" id="SSF46785">
    <property type="entry name" value="Winged helix' DNA-binding domain"/>
    <property type="match status" value="1"/>
</dbReference>
<evidence type="ECO:0000256" key="2">
    <source>
        <dbReference type="ARBA" id="ARBA00023125"/>
    </source>
</evidence>
<evidence type="ECO:0000259" key="4">
    <source>
        <dbReference type="PROSITE" id="PS51077"/>
    </source>
</evidence>
<organism evidence="6 7">
    <name type="scientific">Bordetella genomosp. 10</name>
    <dbReference type="NCBI Taxonomy" id="1416804"/>
    <lineage>
        <taxon>Bacteria</taxon>
        <taxon>Pseudomonadati</taxon>
        <taxon>Pseudomonadota</taxon>
        <taxon>Betaproteobacteria</taxon>
        <taxon>Burkholderiales</taxon>
        <taxon>Alcaligenaceae</taxon>
        <taxon>Bordetella</taxon>
    </lineage>
</organism>
<dbReference type="SMART" id="SM00346">
    <property type="entry name" value="HTH_ICLR"/>
    <property type="match status" value="1"/>
</dbReference>
<dbReference type="Pfam" id="PF09339">
    <property type="entry name" value="HTH_IclR"/>
    <property type="match status" value="1"/>
</dbReference>
<dbReference type="Gene3D" id="3.30.450.40">
    <property type="match status" value="1"/>
</dbReference>
<keyword evidence="7" id="KW-1185">Reference proteome</keyword>
<feature type="domain" description="IclR-ED" evidence="5">
    <location>
        <begin position="111"/>
        <end position="296"/>
    </location>
</feature>
<dbReference type="SUPFAM" id="SSF55781">
    <property type="entry name" value="GAF domain-like"/>
    <property type="match status" value="1"/>
</dbReference>
<dbReference type="PANTHER" id="PTHR30136">
    <property type="entry name" value="HELIX-TURN-HELIX TRANSCRIPTIONAL REGULATOR, ICLR FAMILY"/>
    <property type="match status" value="1"/>
</dbReference>
<dbReference type="FunFam" id="1.10.10.10:FF:000056">
    <property type="entry name" value="IclR family transcriptional regulator"/>
    <property type="match status" value="1"/>
</dbReference>
<dbReference type="Proteomes" id="UP000216020">
    <property type="component" value="Unassembled WGS sequence"/>
</dbReference>
<reference evidence="7" key="1">
    <citation type="submission" date="2017-05" db="EMBL/GenBank/DDBJ databases">
        <title>Complete and WGS of Bordetella genogroups.</title>
        <authorList>
            <person name="Spilker T."/>
            <person name="Lipuma J."/>
        </authorList>
    </citation>
    <scope>NUCLEOTIDE SEQUENCE [LARGE SCALE GENOMIC DNA]</scope>
    <source>
        <strain evidence="7">AU16122</strain>
    </source>
</reference>
<dbReference type="RefSeq" id="WP_094852621.1">
    <property type="nucleotide sequence ID" value="NZ_NEVM01000001.1"/>
</dbReference>
<dbReference type="InterPro" id="IPR036388">
    <property type="entry name" value="WH-like_DNA-bd_sf"/>
</dbReference>
<keyword evidence="2" id="KW-0238">DNA-binding</keyword>
<dbReference type="GO" id="GO:0003677">
    <property type="term" value="F:DNA binding"/>
    <property type="evidence" value="ECO:0007669"/>
    <property type="project" value="UniProtKB-KW"/>
</dbReference>
<dbReference type="PANTHER" id="PTHR30136:SF34">
    <property type="entry name" value="TRANSCRIPTIONAL REGULATOR"/>
    <property type="match status" value="1"/>
</dbReference>
<dbReference type="GO" id="GO:0045892">
    <property type="term" value="P:negative regulation of DNA-templated transcription"/>
    <property type="evidence" value="ECO:0007669"/>
    <property type="project" value="TreeGrafter"/>
</dbReference>
<evidence type="ECO:0000256" key="3">
    <source>
        <dbReference type="ARBA" id="ARBA00023163"/>
    </source>
</evidence>
<comment type="caution">
    <text evidence="6">The sequence shown here is derived from an EMBL/GenBank/DDBJ whole genome shotgun (WGS) entry which is preliminary data.</text>
</comment>
<evidence type="ECO:0000256" key="1">
    <source>
        <dbReference type="ARBA" id="ARBA00023015"/>
    </source>
</evidence>
<dbReference type="InterPro" id="IPR029016">
    <property type="entry name" value="GAF-like_dom_sf"/>
</dbReference>
<dbReference type="Gene3D" id="1.10.10.10">
    <property type="entry name" value="Winged helix-like DNA-binding domain superfamily/Winged helix DNA-binding domain"/>
    <property type="match status" value="1"/>
</dbReference>
<accession>A0A261SM86</accession>
<dbReference type="InterPro" id="IPR014757">
    <property type="entry name" value="Tscrpt_reg_IclR_C"/>
</dbReference>